<reference evidence="1 2" key="1">
    <citation type="journal article" date="2015" name="Geomicrobiol. J.">
        <title>Caldisalinibacter kiritimatiensis gen. nov., sp. nov., a moderately thermohalophilic thiosulfate-reducing bacterium from a hypersaline microbial mat.</title>
        <authorList>
            <person name="Ben Hania W."/>
            <person name="Joseph M."/>
            <person name="Fiebig A."/>
            <person name="Bunk B."/>
            <person name="Klenk H.-P."/>
            <person name="Fardeau M.-L."/>
            <person name="Spring S."/>
        </authorList>
    </citation>
    <scope>NUCLEOTIDE SEQUENCE [LARGE SCALE GENOMIC DNA]</scope>
    <source>
        <strain evidence="1 2">L21-TH-D2</strain>
    </source>
</reference>
<dbReference type="EMBL" id="ARZA01000251">
    <property type="protein sequence ID" value="EOC99706.1"/>
    <property type="molecule type" value="Genomic_DNA"/>
</dbReference>
<name>R1ASR3_9FIRM</name>
<dbReference type="AlphaFoldDB" id="R1ASR3"/>
<proteinExistence type="predicted"/>
<comment type="caution">
    <text evidence="1">The sequence shown here is derived from an EMBL/GenBank/DDBJ whole genome shotgun (WGS) entry which is preliminary data.</text>
</comment>
<organism evidence="1 2">
    <name type="scientific">Caldisalinibacter kiritimatiensis</name>
    <dbReference type="NCBI Taxonomy" id="1304284"/>
    <lineage>
        <taxon>Bacteria</taxon>
        <taxon>Bacillati</taxon>
        <taxon>Bacillota</taxon>
        <taxon>Tissierellia</taxon>
        <taxon>Tissierellales</taxon>
        <taxon>Thermohalobacteraceae</taxon>
        <taxon>Caldisalinibacter</taxon>
    </lineage>
</organism>
<sequence length="77" mass="8974">MQPNIEIQAGTDLELDYDDKDVEIFIVGLNAHQGKVEGDFYAEMQYRERYHIPLGGYVYVYYDSDRAQDCFNLTVVD</sequence>
<protein>
    <submittedName>
        <fullName evidence="1">Uncharacterized protein</fullName>
    </submittedName>
</protein>
<gene>
    <name evidence="1" type="ORF">L21TH_2266</name>
</gene>
<accession>R1ASR3</accession>
<dbReference type="Proteomes" id="UP000013378">
    <property type="component" value="Unassembled WGS sequence"/>
</dbReference>
<evidence type="ECO:0000313" key="2">
    <source>
        <dbReference type="Proteomes" id="UP000013378"/>
    </source>
</evidence>
<dbReference type="OrthoDB" id="1954561at2"/>
<evidence type="ECO:0000313" key="1">
    <source>
        <dbReference type="EMBL" id="EOC99706.1"/>
    </source>
</evidence>
<keyword evidence="2" id="KW-1185">Reference proteome</keyword>